<organism evidence="1 2">
    <name type="scientific">Trichinella pseudospiralis</name>
    <name type="common">Parasitic roundworm</name>
    <dbReference type="NCBI Taxonomy" id="6337"/>
    <lineage>
        <taxon>Eukaryota</taxon>
        <taxon>Metazoa</taxon>
        <taxon>Ecdysozoa</taxon>
        <taxon>Nematoda</taxon>
        <taxon>Enoplea</taxon>
        <taxon>Dorylaimia</taxon>
        <taxon>Trichinellida</taxon>
        <taxon>Trichinellidae</taxon>
        <taxon>Trichinella</taxon>
    </lineage>
</organism>
<comment type="caution">
    <text evidence="1">The sequence shown here is derived from an EMBL/GenBank/DDBJ whole genome shotgun (WGS) entry which is preliminary data.</text>
</comment>
<evidence type="ECO:0000313" key="2">
    <source>
        <dbReference type="Proteomes" id="UP000054815"/>
    </source>
</evidence>
<sequence>MLTVVYTWPTATKTPIDGVNVGRTLFPTALRSGFNFLQFLSQDNHTIVVGTKNAMLNVSLSTLSVIKTTDPALADAQLWRQASADLSVSYTHLDVYKRQLVHNLISLTRGYQLQMLNSCSSGAQIIPNKLNAAGTLRTKWKKIKAQPPQLQPTHISQQSSVKCPSQYTIANGTDSLEIRPVDPVPIEDIHQQHRSFMPENRCKI</sequence>
<dbReference type="AlphaFoldDB" id="A0A0V0YA64"/>
<proteinExistence type="predicted"/>
<protein>
    <submittedName>
        <fullName evidence="1">Uncharacterized protein</fullName>
    </submittedName>
</protein>
<reference evidence="1 2" key="1">
    <citation type="submission" date="2015-01" db="EMBL/GenBank/DDBJ databases">
        <title>Evolution of Trichinella species and genotypes.</title>
        <authorList>
            <person name="Korhonen P.K."/>
            <person name="Edoardo P."/>
            <person name="Giuseppe L.R."/>
            <person name="Gasser R.B."/>
        </authorList>
    </citation>
    <scope>NUCLEOTIDE SEQUENCE [LARGE SCALE GENOMIC DNA]</scope>
    <source>
        <strain evidence="1">ISS141</strain>
    </source>
</reference>
<dbReference type="STRING" id="6337.A0A0V0YA64"/>
<dbReference type="EMBL" id="JYDU01000036">
    <property type="protein sequence ID" value="KRX97066.1"/>
    <property type="molecule type" value="Genomic_DNA"/>
</dbReference>
<dbReference type="Proteomes" id="UP000054815">
    <property type="component" value="Unassembled WGS sequence"/>
</dbReference>
<name>A0A0V0YA64_TRIPS</name>
<evidence type="ECO:0000313" key="1">
    <source>
        <dbReference type="EMBL" id="KRX97066.1"/>
    </source>
</evidence>
<gene>
    <name evidence="1" type="ORF">T4E_9942</name>
</gene>
<accession>A0A0V0YA64</accession>